<dbReference type="OrthoDB" id="5652956at2"/>
<evidence type="ECO:0000313" key="1">
    <source>
        <dbReference type="EMBL" id="CDZ77819.1"/>
    </source>
</evidence>
<dbReference type="InterPro" id="IPR036554">
    <property type="entry name" value="GHMP_kinase_C_sf"/>
</dbReference>
<proteinExistence type="predicted"/>
<dbReference type="AlphaFoldDB" id="A0A078L1A6"/>
<dbReference type="RefSeq" id="WP_043874290.1">
    <property type="nucleotide sequence ID" value="NZ_CCVW01000002.1"/>
</dbReference>
<accession>A0A078L1A6</accession>
<dbReference type="EMBL" id="CCSB01000002">
    <property type="protein sequence ID" value="CDZ77819.1"/>
    <property type="molecule type" value="Genomic_DNA"/>
</dbReference>
<keyword evidence="1" id="KW-0418">Kinase</keyword>
<evidence type="ECO:0000313" key="2">
    <source>
        <dbReference type="Proteomes" id="UP000044071"/>
    </source>
</evidence>
<sequence length="298" mass="32675">MKWRIPAKTFLLGEYAAVAGAPAIVLTTSPCFELAFTDDTKVQGIHPESPAGQWWTHHRIPSRGLVWRDPYDGKGGLGASSAQFLGVYLASCRLLQVVPSKKALLDAYYQCAWQGEGLKPSGYDLLAQSQNGCVYIDREQHIIKSYDWVFKDISFLLLHSGQKLATHYHLKNIRLPNSINQLSATVELAHDAFEQADSEKLVQAVNSYEQQLSSLGLVAPHSQEHIRTFNSQADVLAAKGCGALGADVLLLIIPSAGLKAKVKNLAAEGWTVLATSEDLYAGRTLMKNKPHKTLEILP</sequence>
<dbReference type="eggNOG" id="COG1577">
    <property type="taxonomic scope" value="Bacteria"/>
</dbReference>
<dbReference type="STRING" id="1034943.BN59_02112"/>
<dbReference type="Gene3D" id="3.30.70.890">
    <property type="entry name" value="GHMP kinase, C-terminal domain"/>
    <property type="match status" value="1"/>
</dbReference>
<dbReference type="Proteomes" id="UP000044071">
    <property type="component" value="Unassembled WGS sequence"/>
</dbReference>
<dbReference type="GO" id="GO:0016301">
    <property type="term" value="F:kinase activity"/>
    <property type="evidence" value="ECO:0007669"/>
    <property type="project" value="UniProtKB-KW"/>
</dbReference>
<gene>
    <name evidence="1" type="ORF">BN59_02112</name>
</gene>
<keyword evidence="2" id="KW-1185">Reference proteome</keyword>
<name>A0A078L1A6_9GAMM</name>
<reference evidence="1 2" key="1">
    <citation type="submission" date="2014-06" db="EMBL/GenBank/DDBJ databases">
        <authorList>
            <person name="Urmite Genomes Urmite Genomes"/>
        </authorList>
    </citation>
    <scope>NUCLEOTIDE SEQUENCE [LARGE SCALE GENOMIC DNA]</scope>
</reference>
<keyword evidence="1" id="KW-0808">Transferase</keyword>
<dbReference type="InterPro" id="IPR020568">
    <property type="entry name" value="Ribosomal_Su5_D2-typ_SF"/>
</dbReference>
<organism evidence="1 2">
    <name type="scientific">Legionella massiliensis</name>
    <dbReference type="NCBI Taxonomy" id="1034943"/>
    <lineage>
        <taxon>Bacteria</taxon>
        <taxon>Pseudomonadati</taxon>
        <taxon>Pseudomonadota</taxon>
        <taxon>Gammaproteobacteria</taxon>
        <taxon>Legionellales</taxon>
        <taxon>Legionellaceae</taxon>
        <taxon>Legionella</taxon>
    </lineage>
</organism>
<dbReference type="SUPFAM" id="SSF54211">
    <property type="entry name" value="Ribosomal protein S5 domain 2-like"/>
    <property type="match status" value="1"/>
</dbReference>
<dbReference type="SUPFAM" id="SSF55060">
    <property type="entry name" value="GHMP Kinase, C-terminal domain"/>
    <property type="match status" value="1"/>
</dbReference>
<protein>
    <submittedName>
        <fullName evidence="1">Mevalonate kinase</fullName>
    </submittedName>
</protein>